<evidence type="ECO:0000313" key="1">
    <source>
        <dbReference type="EMBL" id="TDR39661.1"/>
    </source>
</evidence>
<organism evidence="1 2">
    <name type="scientific">Tahibacter aquaticus</name>
    <dbReference type="NCBI Taxonomy" id="520092"/>
    <lineage>
        <taxon>Bacteria</taxon>
        <taxon>Pseudomonadati</taxon>
        <taxon>Pseudomonadota</taxon>
        <taxon>Gammaproteobacteria</taxon>
        <taxon>Lysobacterales</taxon>
        <taxon>Rhodanobacteraceae</taxon>
        <taxon>Tahibacter</taxon>
    </lineage>
</organism>
<dbReference type="Proteomes" id="UP000295293">
    <property type="component" value="Unassembled WGS sequence"/>
</dbReference>
<gene>
    <name evidence="1" type="ORF">DFR29_11549</name>
</gene>
<accession>A0A4V3DLH7</accession>
<dbReference type="AlphaFoldDB" id="A0A4V3DLH7"/>
<sequence length="368" mass="39684">MQKDCSVNVQHTVLIYRGTDEDDVPNGREVVLGNVDFEPLGYADLLGTQSKGPTKLSLRVRSGVVVACDDPGLKPGTRINGDFGEFTTHLTVKTIGLVPGGWLPSGLAALTGATVGFDLCTLATVKKAFKGRSEGASDKDFLDFLNSPGVRINPLFSIIEGTLQRAPTDAEVRALAHRVRGTLQAVLPRAVLVPGSEESVEGAIGLAQESAAGIERERAFLLSVIPLLRKPVAEARKGEVWAAVVDAFQKSDLSRRTLSFFAALSCVVAPQGRNHARGVLKPGTHPYGPKDAYNALADLRQLVLLSNAYALYPDDRIMYCTDDFNFAAFWVGLEPRNFVRTDAGTTFDFTGNHLFPGISEDQWRDVAG</sequence>
<keyword evidence="2" id="KW-1185">Reference proteome</keyword>
<comment type="caution">
    <text evidence="1">The sequence shown here is derived from an EMBL/GenBank/DDBJ whole genome shotgun (WGS) entry which is preliminary data.</text>
</comment>
<proteinExistence type="predicted"/>
<protein>
    <submittedName>
        <fullName evidence="1">Uncharacterized protein</fullName>
    </submittedName>
</protein>
<reference evidence="1 2" key="1">
    <citation type="submission" date="2019-03" db="EMBL/GenBank/DDBJ databases">
        <title>Genomic Encyclopedia of Type Strains, Phase IV (KMG-IV): sequencing the most valuable type-strain genomes for metagenomic binning, comparative biology and taxonomic classification.</title>
        <authorList>
            <person name="Goeker M."/>
        </authorList>
    </citation>
    <scope>NUCLEOTIDE SEQUENCE [LARGE SCALE GENOMIC DNA]</scope>
    <source>
        <strain evidence="1 2">DSM 21667</strain>
    </source>
</reference>
<evidence type="ECO:0000313" key="2">
    <source>
        <dbReference type="Proteomes" id="UP000295293"/>
    </source>
</evidence>
<name>A0A4V3DLH7_9GAMM</name>
<dbReference type="EMBL" id="SNZH01000015">
    <property type="protein sequence ID" value="TDR39661.1"/>
    <property type="molecule type" value="Genomic_DNA"/>
</dbReference>